<evidence type="ECO:0000313" key="3">
    <source>
        <dbReference type="Proteomes" id="UP000703269"/>
    </source>
</evidence>
<dbReference type="AlphaFoldDB" id="A0A9P3L9K2"/>
<reference evidence="2 3" key="1">
    <citation type="submission" date="2021-08" db="EMBL/GenBank/DDBJ databases">
        <title>Draft Genome Sequence of Phanerochaete sordida strain YK-624.</title>
        <authorList>
            <person name="Mori T."/>
            <person name="Dohra H."/>
            <person name="Suzuki T."/>
            <person name="Kawagishi H."/>
            <person name="Hirai H."/>
        </authorList>
    </citation>
    <scope>NUCLEOTIDE SEQUENCE [LARGE SCALE GENOMIC DNA]</scope>
    <source>
        <strain evidence="2 3">YK-624</strain>
    </source>
</reference>
<gene>
    <name evidence="2" type="ORF">PsYK624_018910</name>
</gene>
<feature type="compositionally biased region" description="Polar residues" evidence="1">
    <location>
        <begin position="70"/>
        <end position="79"/>
    </location>
</feature>
<evidence type="ECO:0000256" key="1">
    <source>
        <dbReference type="SAM" id="MobiDB-lite"/>
    </source>
</evidence>
<evidence type="ECO:0000313" key="2">
    <source>
        <dbReference type="EMBL" id="GJE85812.1"/>
    </source>
</evidence>
<sequence>MKRDHRHPEARCRASGREGEGDRIGRRSSVRPPASFLRRSIIRRGARARRSPRLPLRPFGLGTPPLHATVPSNTPTFLV</sequence>
<feature type="compositionally biased region" description="Low complexity" evidence="1">
    <location>
        <begin position="53"/>
        <end position="66"/>
    </location>
</feature>
<feature type="region of interest" description="Disordered" evidence="1">
    <location>
        <begin position="1"/>
        <end position="79"/>
    </location>
</feature>
<feature type="compositionally biased region" description="Basic residues" evidence="1">
    <location>
        <begin position="40"/>
        <end position="52"/>
    </location>
</feature>
<proteinExistence type="predicted"/>
<name>A0A9P3L9K2_9APHY</name>
<comment type="caution">
    <text evidence="2">The sequence shown here is derived from an EMBL/GenBank/DDBJ whole genome shotgun (WGS) entry which is preliminary data.</text>
</comment>
<keyword evidence="3" id="KW-1185">Reference proteome</keyword>
<protein>
    <submittedName>
        <fullName evidence="2">Uncharacterized protein</fullName>
    </submittedName>
</protein>
<accession>A0A9P3L9K2</accession>
<dbReference type="Proteomes" id="UP000703269">
    <property type="component" value="Unassembled WGS sequence"/>
</dbReference>
<organism evidence="2 3">
    <name type="scientific">Phanerochaete sordida</name>
    <dbReference type="NCBI Taxonomy" id="48140"/>
    <lineage>
        <taxon>Eukaryota</taxon>
        <taxon>Fungi</taxon>
        <taxon>Dikarya</taxon>
        <taxon>Basidiomycota</taxon>
        <taxon>Agaricomycotina</taxon>
        <taxon>Agaricomycetes</taxon>
        <taxon>Polyporales</taxon>
        <taxon>Phanerochaetaceae</taxon>
        <taxon>Phanerochaete</taxon>
    </lineage>
</organism>
<feature type="compositionally biased region" description="Basic and acidic residues" evidence="1">
    <location>
        <begin position="1"/>
        <end position="25"/>
    </location>
</feature>
<dbReference type="EMBL" id="BPQB01000003">
    <property type="protein sequence ID" value="GJE85812.1"/>
    <property type="molecule type" value="Genomic_DNA"/>
</dbReference>